<feature type="transmembrane region" description="Helical" evidence="2">
    <location>
        <begin position="7"/>
        <end position="25"/>
    </location>
</feature>
<evidence type="ECO:0000313" key="4">
    <source>
        <dbReference type="EMBL" id="GAQ34400.1"/>
    </source>
</evidence>
<dbReference type="InterPro" id="IPR051276">
    <property type="entry name" value="Saccharopine_DH-like_oxidrdct"/>
</dbReference>
<dbReference type="OrthoDB" id="10268090at2759"/>
<keyword evidence="2" id="KW-0472">Membrane</keyword>
<proteinExistence type="inferred from homology"/>
<accession>A0A117DV48</accession>
<dbReference type="PANTHER" id="PTHR12286:SF5">
    <property type="entry name" value="SACCHAROPINE DEHYDROGENASE-LIKE OXIDOREDUCTASE"/>
    <property type="match status" value="1"/>
</dbReference>
<dbReference type="Pfam" id="PF03435">
    <property type="entry name" value="Sacchrp_dh_NADP"/>
    <property type="match status" value="1"/>
</dbReference>
<dbReference type="GO" id="GO:0005886">
    <property type="term" value="C:plasma membrane"/>
    <property type="evidence" value="ECO:0007669"/>
    <property type="project" value="TreeGrafter"/>
</dbReference>
<dbReference type="Proteomes" id="UP000068243">
    <property type="component" value="Unassembled WGS sequence"/>
</dbReference>
<dbReference type="EMBL" id="BCMY01000001">
    <property type="protein sequence ID" value="GAQ34400.1"/>
    <property type="molecule type" value="Genomic_DNA"/>
</dbReference>
<evidence type="ECO:0000313" key="5">
    <source>
        <dbReference type="Proteomes" id="UP000068243"/>
    </source>
</evidence>
<dbReference type="VEuPathDB" id="FungiDB:An01g10290"/>
<dbReference type="GO" id="GO:0009247">
    <property type="term" value="P:glycolipid biosynthetic process"/>
    <property type="evidence" value="ECO:0007669"/>
    <property type="project" value="TreeGrafter"/>
</dbReference>
<evidence type="ECO:0000256" key="1">
    <source>
        <dbReference type="ARBA" id="ARBA00038048"/>
    </source>
</evidence>
<dbReference type="VEuPathDB" id="FungiDB:ATCC64974_15130"/>
<sequence length="122" mass="13678">MNRPYHIIIYGATGYVGSLVVQYLWTHGPPTLRWAVAGRNDQKLTTLVDSLDRFQLPCKLPNILVATNSDEVLKHMTSQTRLMLNTVGTLASNAHRTVLRAWCNAAFVRGTVRRQRAAQTDS</sequence>
<dbReference type="SUPFAM" id="SSF51735">
    <property type="entry name" value="NAD(P)-binding Rossmann-fold domains"/>
    <property type="match status" value="1"/>
</dbReference>
<reference evidence="5" key="1">
    <citation type="journal article" date="2016" name="Genome Announc.">
        <title>Draft genome sequence of Aspergillus niger strain An76.</title>
        <authorList>
            <person name="Gong W."/>
            <person name="Cheng Z."/>
            <person name="Zhang H."/>
            <person name="Liu L."/>
            <person name="Gao P."/>
            <person name="Wang L."/>
        </authorList>
    </citation>
    <scope>NUCLEOTIDE SEQUENCE [LARGE SCALE GENOMIC DNA]</scope>
    <source>
        <strain evidence="5">An76</strain>
    </source>
</reference>
<comment type="similarity">
    <text evidence="1">Belongs to the saccharopine dehydrogenase family.</text>
</comment>
<dbReference type="AlphaFoldDB" id="A0A117DV48"/>
<keyword evidence="2" id="KW-1133">Transmembrane helix</keyword>
<evidence type="ECO:0000256" key="2">
    <source>
        <dbReference type="SAM" id="Phobius"/>
    </source>
</evidence>
<feature type="domain" description="Saccharopine dehydrogenase NADP binding" evidence="3">
    <location>
        <begin position="7"/>
        <end position="100"/>
    </location>
</feature>
<comment type="caution">
    <text evidence="4">The sequence shown here is derived from an EMBL/GenBank/DDBJ whole genome shotgun (WGS) entry which is preliminary data.</text>
</comment>
<keyword evidence="2" id="KW-0812">Transmembrane</keyword>
<dbReference type="PANTHER" id="PTHR12286">
    <property type="entry name" value="SACCHAROPINE DEHYDROGENASE-LIKE OXIDOREDUCTASE"/>
    <property type="match status" value="1"/>
</dbReference>
<dbReference type="VEuPathDB" id="FungiDB:M747DRAFT_356242"/>
<dbReference type="InterPro" id="IPR036291">
    <property type="entry name" value="NAD(P)-bd_dom_sf"/>
</dbReference>
<dbReference type="InterPro" id="IPR005097">
    <property type="entry name" value="Sacchrp_dh_NADP-bd"/>
</dbReference>
<dbReference type="Gene3D" id="3.40.50.720">
    <property type="entry name" value="NAD(P)-binding Rossmann-like Domain"/>
    <property type="match status" value="1"/>
</dbReference>
<dbReference type="VEuPathDB" id="FungiDB:ASPNIDRAFT2_1171582"/>
<organism evidence="4 5">
    <name type="scientific">Aspergillus niger</name>
    <dbReference type="NCBI Taxonomy" id="5061"/>
    <lineage>
        <taxon>Eukaryota</taxon>
        <taxon>Fungi</taxon>
        <taxon>Dikarya</taxon>
        <taxon>Ascomycota</taxon>
        <taxon>Pezizomycotina</taxon>
        <taxon>Eurotiomycetes</taxon>
        <taxon>Eurotiomycetidae</taxon>
        <taxon>Eurotiales</taxon>
        <taxon>Aspergillaceae</taxon>
        <taxon>Aspergillus</taxon>
        <taxon>Aspergillus subgen. Circumdati</taxon>
    </lineage>
</organism>
<gene>
    <name evidence="4" type="ORF">ABL_00676</name>
</gene>
<name>A0A117DV48_ASPNG</name>
<protein>
    <submittedName>
        <fullName evidence="4">Unnamed protein product</fullName>
    </submittedName>
</protein>
<evidence type="ECO:0000259" key="3">
    <source>
        <dbReference type="Pfam" id="PF03435"/>
    </source>
</evidence>